<dbReference type="STRING" id="35608.A0A2U1MHA8"/>
<comment type="function">
    <text evidence="2">Removal of H(2)O(2), oxidation of toxic reductants, biosynthesis and degradation of lignin, suberization, auxin catabolism, response to environmental stresses such as wounding, pathogen attack and oxidative stress. These functions might be dependent on each isozyme/isoform in each plant tissue.</text>
</comment>
<keyword evidence="22" id="KW-1133">Transmembrane helix</keyword>
<dbReference type="GO" id="GO:0005576">
    <property type="term" value="C:extracellular region"/>
    <property type="evidence" value="ECO:0007669"/>
    <property type="project" value="UniProtKB-SubCell"/>
</dbReference>
<feature type="transmembrane region" description="Helical" evidence="22">
    <location>
        <begin position="12"/>
        <end position="33"/>
    </location>
</feature>
<evidence type="ECO:0000256" key="12">
    <source>
        <dbReference type="ARBA" id="ARBA00023002"/>
    </source>
</evidence>
<feature type="disulfide bond" evidence="21">
    <location>
        <begin position="70"/>
        <end position="75"/>
    </location>
</feature>
<feature type="binding site" evidence="19">
    <location>
        <position position="72"/>
    </location>
    <ligand>
        <name>Ca(2+)</name>
        <dbReference type="ChEBI" id="CHEBI:29108"/>
        <label>1</label>
    </ligand>
</feature>
<feature type="binding site" description="axial binding residue" evidence="19">
    <location>
        <position position="190"/>
    </location>
    <ligand>
        <name>heme b</name>
        <dbReference type="ChEBI" id="CHEBI:60344"/>
    </ligand>
    <ligandPart>
        <name>Fe</name>
        <dbReference type="ChEBI" id="CHEBI:18248"/>
    </ligandPart>
</feature>
<evidence type="ECO:0000256" key="19">
    <source>
        <dbReference type="PIRSR" id="PIRSR600823-3"/>
    </source>
</evidence>
<evidence type="ECO:0000256" key="15">
    <source>
        <dbReference type="ARBA" id="ARBA00023180"/>
    </source>
</evidence>
<feature type="domain" description="Plant heme peroxidase family profile" evidence="23">
    <location>
        <begin position="27"/>
        <end position="324"/>
    </location>
</feature>
<evidence type="ECO:0000256" key="2">
    <source>
        <dbReference type="ARBA" id="ARBA00002322"/>
    </source>
</evidence>
<feature type="binding site" evidence="19">
    <location>
        <position position="76"/>
    </location>
    <ligand>
        <name>Ca(2+)</name>
        <dbReference type="ChEBI" id="CHEBI:29108"/>
        <label>1</label>
    </ligand>
</feature>
<feature type="binding site" evidence="19">
    <location>
        <position position="242"/>
    </location>
    <ligand>
        <name>Ca(2+)</name>
        <dbReference type="ChEBI" id="CHEBI:29108"/>
        <label>2</label>
    </ligand>
</feature>
<proteinExistence type="inferred from homology"/>
<dbReference type="PROSITE" id="PS50873">
    <property type="entry name" value="PEROXIDASE_4"/>
    <property type="match status" value="2"/>
</dbReference>
<evidence type="ECO:0000256" key="13">
    <source>
        <dbReference type="ARBA" id="ARBA00023004"/>
    </source>
</evidence>
<evidence type="ECO:0000256" key="14">
    <source>
        <dbReference type="ARBA" id="ARBA00023157"/>
    </source>
</evidence>
<dbReference type="GO" id="GO:0020037">
    <property type="term" value="F:heme binding"/>
    <property type="evidence" value="ECO:0007669"/>
    <property type="project" value="InterPro"/>
</dbReference>
<dbReference type="InterPro" id="IPR019793">
    <property type="entry name" value="Peroxidases_heam-ligand_BS"/>
</dbReference>
<keyword evidence="13 19" id="KW-0408">Iron</keyword>
<keyword evidence="25" id="KW-1185">Reference proteome</keyword>
<dbReference type="Proteomes" id="UP000245207">
    <property type="component" value="Unassembled WGS sequence"/>
</dbReference>
<reference evidence="24 25" key="1">
    <citation type="journal article" date="2018" name="Mol. Plant">
        <title>The genome of Artemisia annua provides insight into the evolution of Asteraceae family and artemisinin biosynthesis.</title>
        <authorList>
            <person name="Shen Q."/>
            <person name="Zhang L."/>
            <person name="Liao Z."/>
            <person name="Wang S."/>
            <person name="Yan T."/>
            <person name="Shi P."/>
            <person name="Liu M."/>
            <person name="Fu X."/>
            <person name="Pan Q."/>
            <person name="Wang Y."/>
            <person name="Lv Z."/>
            <person name="Lu X."/>
            <person name="Zhang F."/>
            <person name="Jiang W."/>
            <person name="Ma Y."/>
            <person name="Chen M."/>
            <person name="Hao X."/>
            <person name="Li L."/>
            <person name="Tang Y."/>
            <person name="Lv G."/>
            <person name="Zhou Y."/>
            <person name="Sun X."/>
            <person name="Brodelius P.E."/>
            <person name="Rose J.K.C."/>
            <person name="Tang K."/>
        </authorList>
    </citation>
    <scope>NUCLEOTIDE SEQUENCE [LARGE SCALE GENOMIC DNA]</scope>
    <source>
        <strain evidence="25">cv. Huhao1</strain>
        <tissue evidence="24">Leaf</tissue>
    </source>
</reference>
<evidence type="ECO:0000256" key="21">
    <source>
        <dbReference type="PIRSR" id="PIRSR600823-5"/>
    </source>
</evidence>
<keyword evidence="7 24" id="KW-0575">Peroxidase</keyword>
<dbReference type="OrthoDB" id="2113341at2759"/>
<keyword evidence="10" id="KW-0732">Signal</keyword>
<keyword evidence="14 21" id="KW-1015">Disulfide bond</keyword>
<keyword evidence="16" id="KW-0376">Hydrogen peroxide</keyword>
<feature type="binding site" evidence="19">
    <location>
        <position position="69"/>
    </location>
    <ligand>
        <name>Ca(2+)</name>
        <dbReference type="ChEBI" id="CHEBI:29108"/>
        <label>1</label>
    </ligand>
</feature>
<gene>
    <name evidence="24" type="ORF">CTI12_AA378660</name>
</gene>
<dbReference type="CDD" id="cd00693">
    <property type="entry name" value="secretory_peroxidase"/>
    <property type="match status" value="2"/>
</dbReference>
<dbReference type="FunFam" id="1.10.520.10:FF:000006">
    <property type="entry name" value="Peroxidase"/>
    <property type="match status" value="1"/>
</dbReference>
<dbReference type="InterPro" id="IPR000823">
    <property type="entry name" value="Peroxidase_pln"/>
</dbReference>
<evidence type="ECO:0000256" key="8">
    <source>
        <dbReference type="ARBA" id="ARBA00022617"/>
    </source>
</evidence>
<feature type="disulfide bond" evidence="21">
    <location>
        <begin position="197"/>
        <end position="229"/>
    </location>
</feature>
<keyword evidence="12" id="KW-0560">Oxidoreductase</keyword>
<dbReference type="PRINTS" id="PR00461">
    <property type="entry name" value="PLPEROXIDASE"/>
</dbReference>
<feature type="domain" description="Plant heme peroxidase family profile" evidence="23">
    <location>
        <begin position="324"/>
        <end position="553"/>
    </location>
</feature>
<feature type="binding site" evidence="19">
    <location>
        <position position="250"/>
    </location>
    <ligand>
        <name>Ca(2+)</name>
        <dbReference type="ChEBI" id="CHEBI:29108"/>
        <label>2</label>
    </ligand>
</feature>
<dbReference type="PROSITE" id="PS00436">
    <property type="entry name" value="PEROXIDASE_2"/>
    <property type="match status" value="1"/>
</dbReference>
<evidence type="ECO:0000256" key="3">
    <source>
        <dbReference type="ARBA" id="ARBA00004613"/>
    </source>
</evidence>
<dbReference type="InterPro" id="IPR019794">
    <property type="entry name" value="Peroxidases_AS"/>
</dbReference>
<dbReference type="InterPro" id="IPR033905">
    <property type="entry name" value="Secretory_peroxidase"/>
</dbReference>
<evidence type="ECO:0000256" key="17">
    <source>
        <dbReference type="PIRSR" id="PIRSR600823-1"/>
    </source>
</evidence>
<keyword evidence="8" id="KW-0349">Heme</keyword>
<evidence type="ECO:0000256" key="10">
    <source>
        <dbReference type="ARBA" id="ARBA00022729"/>
    </source>
</evidence>
<dbReference type="EC" id="1.11.1.7" evidence="5"/>
<evidence type="ECO:0000313" key="24">
    <source>
        <dbReference type="EMBL" id="PWA60647.1"/>
    </source>
</evidence>
<dbReference type="GO" id="GO:0140825">
    <property type="term" value="F:lactoperoxidase activity"/>
    <property type="evidence" value="ECO:0007669"/>
    <property type="project" value="UniProtKB-EC"/>
</dbReference>
<comment type="catalytic activity">
    <reaction evidence="1">
        <text>2 a phenolic donor + H2O2 = 2 a phenolic radical donor + 2 H2O</text>
        <dbReference type="Rhea" id="RHEA:56136"/>
        <dbReference type="ChEBI" id="CHEBI:15377"/>
        <dbReference type="ChEBI" id="CHEBI:16240"/>
        <dbReference type="ChEBI" id="CHEBI:139520"/>
        <dbReference type="ChEBI" id="CHEBI:139521"/>
        <dbReference type="EC" id="1.11.1.7"/>
    </reaction>
</comment>
<dbReference type="GO" id="GO:0042744">
    <property type="term" value="P:hydrogen peroxide catabolic process"/>
    <property type="evidence" value="ECO:0007669"/>
    <property type="project" value="UniProtKB-KW"/>
</dbReference>
<accession>A0A2U1MHA8</accession>
<keyword evidence="11 19" id="KW-0106">Calcium</keyword>
<evidence type="ECO:0000256" key="5">
    <source>
        <dbReference type="ARBA" id="ARBA00012313"/>
    </source>
</evidence>
<dbReference type="InterPro" id="IPR010255">
    <property type="entry name" value="Haem_peroxidase_sf"/>
</dbReference>
<keyword evidence="6" id="KW-0964">Secreted</keyword>
<keyword evidence="15" id="KW-0325">Glycoprotein</keyword>
<name>A0A2U1MHA8_ARTAN</name>
<feature type="binding site" evidence="19">
    <location>
        <position position="74"/>
    </location>
    <ligand>
        <name>Ca(2+)</name>
        <dbReference type="ChEBI" id="CHEBI:29108"/>
        <label>1</label>
    </ligand>
</feature>
<feature type="binding site" evidence="19">
    <location>
        <position position="191"/>
    </location>
    <ligand>
        <name>Ca(2+)</name>
        <dbReference type="ChEBI" id="CHEBI:29108"/>
        <label>2</label>
    </ligand>
</feature>
<comment type="cofactor">
    <cofactor evidence="19">
        <name>Ca(2+)</name>
        <dbReference type="ChEBI" id="CHEBI:29108"/>
    </cofactor>
    <text evidence="19">Binds 2 calcium ions per subunit.</text>
</comment>
<evidence type="ECO:0000259" key="23">
    <source>
        <dbReference type="PROSITE" id="PS50873"/>
    </source>
</evidence>
<dbReference type="FunFam" id="1.10.420.10:FF:000010">
    <property type="entry name" value="Peroxidase"/>
    <property type="match status" value="2"/>
</dbReference>
<evidence type="ECO:0000256" key="11">
    <source>
        <dbReference type="ARBA" id="ARBA00022837"/>
    </source>
</evidence>
<evidence type="ECO:0000256" key="1">
    <source>
        <dbReference type="ARBA" id="ARBA00000189"/>
    </source>
</evidence>
<evidence type="ECO:0000256" key="20">
    <source>
        <dbReference type="PIRSR" id="PIRSR600823-4"/>
    </source>
</evidence>
<dbReference type="PANTHER" id="PTHR31235">
    <property type="entry name" value="PEROXIDASE 25-RELATED"/>
    <property type="match status" value="1"/>
</dbReference>
<evidence type="ECO:0000313" key="25">
    <source>
        <dbReference type="Proteomes" id="UP000245207"/>
    </source>
</evidence>
<evidence type="ECO:0000256" key="4">
    <source>
        <dbReference type="ARBA" id="ARBA00006873"/>
    </source>
</evidence>
<keyword evidence="22" id="KW-0812">Transmembrane</keyword>
<keyword evidence="9 19" id="KW-0479">Metal-binding</keyword>
<organism evidence="24 25">
    <name type="scientific">Artemisia annua</name>
    <name type="common">Sweet wormwood</name>
    <dbReference type="NCBI Taxonomy" id="35608"/>
    <lineage>
        <taxon>Eukaryota</taxon>
        <taxon>Viridiplantae</taxon>
        <taxon>Streptophyta</taxon>
        <taxon>Embryophyta</taxon>
        <taxon>Tracheophyta</taxon>
        <taxon>Spermatophyta</taxon>
        <taxon>Magnoliopsida</taxon>
        <taxon>eudicotyledons</taxon>
        <taxon>Gunneridae</taxon>
        <taxon>Pentapetalae</taxon>
        <taxon>asterids</taxon>
        <taxon>campanulids</taxon>
        <taxon>Asterales</taxon>
        <taxon>Asteraceae</taxon>
        <taxon>Asteroideae</taxon>
        <taxon>Anthemideae</taxon>
        <taxon>Artemisiinae</taxon>
        <taxon>Artemisia</taxon>
    </lineage>
</organism>
<dbReference type="PRINTS" id="PR00458">
    <property type="entry name" value="PEROXIDASE"/>
</dbReference>
<evidence type="ECO:0000256" key="6">
    <source>
        <dbReference type="ARBA" id="ARBA00022525"/>
    </source>
</evidence>
<dbReference type="Gene3D" id="1.10.420.10">
    <property type="entry name" value="Peroxidase, domain 2"/>
    <property type="match status" value="2"/>
</dbReference>
<comment type="caution">
    <text evidence="24">The sequence shown here is derived from an EMBL/GenBank/DDBJ whole genome shotgun (WGS) entry which is preliminary data.</text>
</comment>
<dbReference type="InterPro" id="IPR002016">
    <property type="entry name" value="Haem_peroxidase"/>
</dbReference>
<feature type="binding site" evidence="19">
    <location>
        <position position="78"/>
    </location>
    <ligand>
        <name>Ca(2+)</name>
        <dbReference type="ChEBI" id="CHEBI:29108"/>
        <label>1</label>
    </ligand>
</feature>
<dbReference type="SUPFAM" id="SSF48113">
    <property type="entry name" value="Heme-dependent peroxidases"/>
    <property type="match status" value="2"/>
</dbReference>
<feature type="active site" description="Proton acceptor" evidence="17">
    <location>
        <position position="68"/>
    </location>
</feature>
<protein>
    <recommendedName>
        <fullName evidence="5">peroxidase</fullName>
        <ecNumber evidence="5">1.11.1.7</ecNumber>
    </recommendedName>
</protein>
<feature type="binding site" evidence="19">
    <location>
        <position position="87"/>
    </location>
    <ligand>
        <name>Ca(2+)</name>
        <dbReference type="ChEBI" id="CHEBI:29108"/>
        <label>1</label>
    </ligand>
</feature>
<feature type="binding site" evidence="18">
    <location>
        <position position="160"/>
    </location>
    <ligand>
        <name>substrate</name>
    </ligand>
</feature>
<comment type="cofactor">
    <cofactor evidence="19">
        <name>heme b</name>
        <dbReference type="ChEBI" id="CHEBI:60344"/>
    </cofactor>
    <text evidence="19">Binds 1 heme b (iron(II)-protoporphyrin IX) group per subunit.</text>
</comment>
<evidence type="ECO:0000256" key="16">
    <source>
        <dbReference type="ARBA" id="ARBA00023324"/>
    </source>
</evidence>
<evidence type="ECO:0000256" key="22">
    <source>
        <dbReference type="SAM" id="Phobius"/>
    </source>
</evidence>
<sequence>MEIYSHIRTPILYVVLLAAMSTLALSCTQVGFYKTTCPPAEGIVKSVVQSAIRSNLTIAPGLLRMFFHDCFVNGCDASILIDGLSAEKIVVQNLALRGFEVIQAAKSKLETVCPGVVSCADILALAARDSVVQSGGMNWEVPTGRRDGLVSRDTDAKKLPGSTDNVTSQIKKFADKGLSIQDLVTLVGGHTIGTAACGRFDYRLYNYNNTNKPDPDIDQEFLAKLKTHCPCKSNNTNRVPLDTNSETNFDNSYYGNVRNGQGVLESDSKLWSDGRTHKFVQQFLGSSNRLKFKKQFGRAMVKLSNVEVKTGNQGEIPEKIVVQNLALRGFEVIQAAKSKLETVCPGVVSCADILALAARDSVVQSGGMNWEVPTGRRDGLVSRDTDAKKLPGSTDNVTSQIKKFADKGLSIQDLVTLVGGHTIGTAACGRFDYRLYNYNNTNKPDPDIDQEFLAKLKTHCPCKSNNTNRVPLDTNSETNFDNSYYGNVRNGQGVLESDSKLWSDGRTHKFVQQFLGSSNRLKFKKQFGRAMVKLSNVEVKTGNQGEIRRELKF</sequence>
<dbReference type="EMBL" id="PKPP01005303">
    <property type="protein sequence ID" value="PWA60647.1"/>
    <property type="molecule type" value="Genomic_DNA"/>
</dbReference>
<keyword evidence="22" id="KW-0472">Membrane</keyword>
<comment type="subcellular location">
    <subcellularLocation>
        <location evidence="3">Secreted</location>
    </subcellularLocation>
</comment>
<evidence type="ECO:0000256" key="18">
    <source>
        <dbReference type="PIRSR" id="PIRSR600823-2"/>
    </source>
</evidence>
<comment type="similarity">
    <text evidence="4">Belongs to the peroxidase family. Ascorbate peroxidase subfamily.</text>
</comment>
<evidence type="ECO:0000256" key="7">
    <source>
        <dbReference type="ARBA" id="ARBA00022559"/>
    </source>
</evidence>
<dbReference type="Pfam" id="PF00141">
    <property type="entry name" value="peroxidase"/>
    <property type="match status" value="2"/>
</dbReference>
<feature type="disulfide bond" evidence="21">
    <location>
        <begin position="37"/>
        <end position="113"/>
    </location>
</feature>
<dbReference type="GO" id="GO:0046872">
    <property type="term" value="F:metal ion binding"/>
    <property type="evidence" value="ECO:0007669"/>
    <property type="project" value="UniProtKB-KW"/>
</dbReference>
<dbReference type="Gene3D" id="1.10.520.10">
    <property type="match status" value="2"/>
</dbReference>
<feature type="site" description="Transition state stabilizer" evidence="20">
    <location>
        <position position="64"/>
    </location>
</feature>
<dbReference type="PROSITE" id="PS00435">
    <property type="entry name" value="PEROXIDASE_1"/>
    <property type="match status" value="2"/>
</dbReference>
<dbReference type="GO" id="GO:0006979">
    <property type="term" value="P:response to oxidative stress"/>
    <property type="evidence" value="ECO:0007669"/>
    <property type="project" value="InterPro"/>
</dbReference>
<evidence type="ECO:0000256" key="9">
    <source>
        <dbReference type="ARBA" id="ARBA00022723"/>
    </source>
</evidence>
<dbReference type="AlphaFoldDB" id="A0A2U1MHA8"/>